<dbReference type="RefSeq" id="WP_167678563.1">
    <property type="nucleotide sequence ID" value="NZ_CP050313.1"/>
</dbReference>
<keyword evidence="2" id="KW-0808">Transferase</keyword>
<dbReference type="EMBL" id="CP050313">
    <property type="protein sequence ID" value="QIR15110.1"/>
    <property type="molecule type" value="Genomic_DNA"/>
</dbReference>
<evidence type="ECO:0000313" key="2">
    <source>
        <dbReference type="EMBL" id="QIR15110.1"/>
    </source>
</evidence>
<dbReference type="Gene3D" id="3.90.550.10">
    <property type="entry name" value="Spore Coat Polysaccharide Biosynthesis Protein SpsA, Chain A"/>
    <property type="match status" value="1"/>
</dbReference>
<dbReference type="KEGG" id="saes:HBH39_11965"/>
<gene>
    <name evidence="2" type="ORF">HBH39_11965</name>
</gene>
<reference evidence="2 3" key="1">
    <citation type="submission" date="2020-03" db="EMBL/GenBank/DDBJ databases">
        <title>Complete genome sequence of Shewanella sp.</title>
        <authorList>
            <person name="Kim Y.-S."/>
            <person name="Kim S.-J."/>
            <person name="Jung H.-K."/>
            <person name="Kim K.-H."/>
        </authorList>
    </citation>
    <scope>NUCLEOTIDE SEQUENCE [LARGE SCALE GENOMIC DNA]</scope>
    <source>
        <strain evidence="2 3">PN3F2</strain>
    </source>
</reference>
<dbReference type="GO" id="GO:0016740">
    <property type="term" value="F:transferase activity"/>
    <property type="evidence" value="ECO:0007669"/>
    <property type="project" value="UniProtKB-KW"/>
</dbReference>
<dbReference type="InterPro" id="IPR050834">
    <property type="entry name" value="Glycosyltransf_2"/>
</dbReference>
<dbReference type="Pfam" id="PF00535">
    <property type="entry name" value="Glycos_transf_2"/>
    <property type="match status" value="1"/>
</dbReference>
<dbReference type="Proteomes" id="UP000502608">
    <property type="component" value="Chromosome"/>
</dbReference>
<dbReference type="AlphaFoldDB" id="A0A6G9QKL8"/>
<keyword evidence="3" id="KW-1185">Reference proteome</keyword>
<proteinExistence type="predicted"/>
<organism evidence="2 3">
    <name type="scientific">Shewanella aestuarii</name>
    <dbReference type="NCBI Taxonomy" id="1028752"/>
    <lineage>
        <taxon>Bacteria</taxon>
        <taxon>Pseudomonadati</taxon>
        <taxon>Pseudomonadota</taxon>
        <taxon>Gammaproteobacteria</taxon>
        <taxon>Alteromonadales</taxon>
        <taxon>Shewanellaceae</taxon>
        <taxon>Shewanella</taxon>
    </lineage>
</organism>
<dbReference type="PANTHER" id="PTHR43685:SF2">
    <property type="entry name" value="GLYCOSYLTRANSFERASE 2-LIKE DOMAIN-CONTAINING PROTEIN"/>
    <property type="match status" value="1"/>
</dbReference>
<evidence type="ECO:0000313" key="3">
    <source>
        <dbReference type="Proteomes" id="UP000502608"/>
    </source>
</evidence>
<evidence type="ECO:0000259" key="1">
    <source>
        <dbReference type="Pfam" id="PF00535"/>
    </source>
</evidence>
<name>A0A6G9QKL8_9GAMM</name>
<dbReference type="SUPFAM" id="SSF53448">
    <property type="entry name" value="Nucleotide-diphospho-sugar transferases"/>
    <property type="match status" value="1"/>
</dbReference>
<protein>
    <submittedName>
        <fullName evidence="2">Glycosyltransferase</fullName>
    </submittedName>
</protein>
<sequence>MTSDKVMMTDSIQSVVNSSPLVSIYMPTHNRLHLLKRAIASVQNQTYENFELLIVNDASSDGTKEYLEALVKSDKRIRCFHHTASKGACVARNLAIFEAKGEYITGLDDDDEFTADRLKTLIAEYDDSYAFICHGFFWHYGAKVRKVDYKPMVISLESIFDYNFATNQIFTKTSKLQKIGGFNPEFVACQDYDTWTRMLIEYGDGLRVSGASYIIHQGHEGPRVTARENKLLGYDLFFVKYQKYMSPRNIANQQFLVLMAGRKQLPFLKLLSLLRYGFWKRKIRYFLSSQLRTVALLRQQYLKGR</sequence>
<dbReference type="CDD" id="cd00761">
    <property type="entry name" value="Glyco_tranf_GTA_type"/>
    <property type="match status" value="1"/>
</dbReference>
<dbReference type="InterPro" id="IPR001173">
    <property type="entry name" value="Glyco_trans_2-like"/>
</dbReference>
<accession>A0A6G9QKL8</accession>
<feature type="domain" description="Glycosyltransferase 2-like" evidence="1">
    <location>
        <begin position="23"/>
        <end position="157"/>
    </location>
</feature>
<dbReference type="PANTHER" id="PTHR43685">
    <property type="entry name" value="GLYCOSYLTRANSFERASE"/>
    <property type="match status" value="1"/>
</dbReference>
<dbReference type="InterPro" id="IPR029044">
    <property type="entry name" value="Nucleotide-diphossugar_trans"/>
</dbReference>